<dbReference type="InterPro" id="IPR032719">
    <property type="entry name" value="WbsX"/>
</dbReference>
<dbReference type="PANTHER" id="PTHR41244:SF1">
    <property type="entry name" value="GLYCOSYLTRANSFERASE"/>
    <property type="match status" value="1"/>
</dbReference>
<accession>A0A3A8PIB9</accession>
<dbReference type="Gene3D" id="3.20.20.80">
    <property type="entry name" value="Glycosidases"/>
    <property type="match status" value="1"/>
</dbReference>
<comment type="caution">
    <text evidence="2">The sequence shown here is derived from an EMBL/GenBank/DDBJ whole genome shotgun (WGS) entry which is preliminary data.</text>
</comment>
<reference evidence="3" key="1">
    <citation type="submission" date="2018-09" db="EMBL/GenBank/DDBJ databases">
        <authorList>
            <person name="Livingstone P.G."/>
            <person name="Whitworth D.E."/>
        </authorList>
    </citation>
    <scope>NUCLEOTIDE SEQUENCE [LARGE SCALE GENOMIC DNA]</scope>
    <source>
        <strain evidence="3">AB050A</strain>
    </source>
</reference>
<dbReference type="InterPro" id="IPR043708">
    <property type="entry name" value="DUF5648"/>
</dbReference>
<dbReference type="Proteomes" id="UP000267003">
    <property type="component" value="Unassembled WGS sequence"/>
</dbReference>
<dbReference type="OrthoDB" id="8666056at2"/>
<name>A0A3A8PIB9_9BACT</name>
<evidence type="ECO:0000313" key="2">
    <source>
        <dbReference type="EMBL" id="RKH56063.1"/>
    </source>
</evidence>
<proteinExistence type="predicted"/>
<dbReference type="PANTHER" id="PTHR41244">
    <property type="entry name" value="RHAMNAN SYNTHESIS F"/>
    <property type="match status" value="1"/>
</dbReference>
<dbReference type="AlphaFoldDB" id="A0A3A8PIB9"/>
<dbReference type="RefSeq" id="WP_120559703.1">
    <property type="nucleotide sequence ID" value="NZ_RAWK01000299.1"/>
</dbReference>
<gene>
    <name evidence="2" type="ORF">D7W81_34855</name>
</gene>
<keyword evidence="3" id="KW-1185">Reference proteome</keyword>
<dbReference type="Pfam" id="PF14307">
    <property type="entry name" value="Glyco_tran_WbsX"/>
    <property type="match status" value="1"/>
</dbReference>
<protein>
    <recommendedName>
        <fullName evidence="1">DUF5648 domain-containing protein</fullName>
    </recommendedName>
</protein>
<feature type="domain" description="DUF5648" evidence="1">
    <location>
        <begin position="18"/>
        <end position="139"/>
    </location>
</feature>
<evidence type="ECO:0000313" key="3">
    <source>
        <dbReference type="Proteomes" id="UP000267003"/>
    </source>
</evidence>
<dbReference type="Pfam" id="PF18885">
    <property type="entry name" value="DUF5648"/>
    <property type="match status" value="1"/>
</dbReference>
<evidence type="ECO:0000259" key="1">
    <source>
        <dbReference type="Pfam" id="PF18885"/>
    </source>
</evidence>
<dbReference type="EMBL" id="RAWK01000299">
    <property type="protein sequence ID" value="RKH56063.1"/>
    <property type="molecule type" value="Genomic_DNA"/>
</dbReference>
<organism evidence="2 3">
    <name type="scientific">Corallococcus aberystwythensis</name>
    <dbReference type="NCBI Taxonomy" id="2316722"/>
    <lineage>
        <taxon>Bacteria</taxon>
        <taxon>Pseudomonadati</taxon>
        <taxon>Myxococcota</taxon>
        <taxon>Myxococcia</taxon>
        <taxon>Myxococcales</taxon>
        <taxon>Cystobacterineae</taxon>
        <taxon>Myxococcaceae</taxon>
        <taxon>Corallococcus</taxon>
    </lineage>
</organism>
<sequence length="515" mass="57020">MTDPVPLLELRTAQSGWFWTASQAEAASAVGQYGFTQLSTKLGFMRRQAFPGSHPLFRLRSTAKSTYLLTASEAERQSLLSSGAFVEGGILGYVAASQQPGTEVLYRMANNSEWRVVPASQQAAFTAMGYRTDGPLGYVWPVYHRTGAIYFGVFDAAGNPGQIANTAVVYGRTNDWWGGLRDFAGAGVQRNAWYWGNEDFTDRQPAIGYYDDSQPETLRKHIAQASGAGLRFFGFYWYWNPANGGAETLVQGLKSFLQASNRANMDFSVMPCIHRWTDSDNSLALPTGQITKAANLIVDNYLTQPNYLRANDGRPIINVCDARGIGNGTSTQIDIAATRQFTEALRARARAVLGEEILITFLDVPPANAGFEGTQCLGQYDTSRSYQTYVNNQRTFFQNRPGVLVRCATSDFDERPRIAIEIPDPGPDLTAQRQAFRWYDDATVTRFKQLLANVRTDIAQSSRPSTVDNFVLLYAWNEWHEGGYVEPNMRDGCAYLNAVREQLSLTTGTGCVANP</sequence>